<evidence type="ECO:0000313" key="2">
    <source>
        <dbReference type="EMBL" id="TWS00914.1"/>
    </source>
</evidence>
<dbReference type="AlphaFoldDB" id="A0A5C5Q5N7"/>
<dbReference type="EMBL" id="VFET01000035">
    <property type="protein sequence ID" value="TWS00914.1"/>
    <property type="molecule type" value="Genomic_DNA"/>
</dbReference>
<protein>
    <submittedName>
        <fullName evidence="2">Asp/Glu racemase</fullName>
    </submittedName>
</protein>
<reference evidence="2 3" key="1">
    <citation type="submission" date="2019-06" db="EMBL/GenBank/DDBJ databases">
        <title>Pseudomonas bimorpha sp. nov. isolated from bovine raw milk and skim milk concentrate.</title>
        <authorList>
            <person name="Hofmann K."/>
            <person name="Huptas C."/>
            <person name="Doll E."/>
            <person name="Scherer S."/>
            <person name="Wenning M."/>
        </authorList>
    </citation>
    <scope>NUCLEOTIDE SEQUENCE [LARGE SCALE GENOMIC DNA]</scope>
    <source>
        <strain evidence="2 3">DSM 17835</strain>
    </source>
</reference>
<sequence length="228" mass="23487">MNMDGVPMTRRILVINPNNNAAVSEGIRRAAAQVICADTELTVANPLHGPLSIESLEDRAQAIPPLLAMVDSYIGQGFDACVLGCYDDIALDEIRRRLKIPVVGAFEASIAAARTVSARFCVVTTVHSALPTITALLHTYGAQHIASVLAAGIGVADAAAGGEAASHKLNQTIQAAIAQQGADAIVLGSGGLIGRAPALAKAFNLPVIDAVLCAITQAEGLAKLHKQT</sequence>
<dbReference type="Gene3D" id="3.40.50.12500">
    <property type="match status" value="1"/>
</dbReference>
<gene>
    <name evidence="2" type="ORF">FIV36_27715</name>
</gene>
<dbReference type="PANTHER" id="PTHR28047:SF5">
    <property type="entry name" value="PROTEIN DCG1"/>
    <property type="match status" value="1"/>
</dbReference>
<name>A0A5C5Q5N7_9PSED</name>
<dbReference type="PANTHER" id="PTHR28047">
    <property type="entry name" value="PROTEIN DCG1"/>
    <property type="match status" value="1"/>
</dbReference>
<dbReference type="Pfam" id="PF01177">
    <property type="entry name" value="Asp_Glu_race"/>
    <property type="match status" value="1"/>
</dbReference>
<comment type="similarity">
    <text evidence="1">Belongs to the HyuE racemase family.</text>
</comment>
<dbReference type="GO" id="GO:0047661">
    <property type="term" value="F:amino-acid racemase activity"/>
    <property type="evidence" value="ECO:0007669"/>
    <property type="project" value="InterPro"/>
</dbReference>
<dbReference type="OrthoDB" id="9791723at2"/>
<proteinExistence type="inferred from homology"/>
<dbReference type="InterPro" id="IPR052186">
    <property type="entry name" value="Hydantoin_racemase-like"/>
</dbReference>
<comment type="caution">
    <text evidence="2">The sequence shown here is derived from an EMBL/GenBank/DDBJ whole genome shotgun (WGS) entry which is preliminary data.</text>
</comment>
<dbReference type="InterPro" id="IPR053714">
    <property type="entry name" value="Iso_Racemase_Enz_sf"/>
</dbReference>
<organism evidence="2 3">
    <name type="scientific">Pseudomonas extremaustralis</name>
    <dbReference type="NCBI Taxonomy" id="359110"/>
    <lineage>
        <taxon>Bacteria</taxon>
        <taxon>Pseudomonadati</taxon>
        <taxon>Pseudomonadota</taxon>
        <taxon>Gammaproteobacteria</taxon>
        <taxon>Pseudomonadales</taxon>
        <taxon>Pseudomonadaceae</taxon>
        <taxon>Pseudomonas</taxon>
    </lineage>
</organism>
<dbReference type="Proteomes" id="UP000317951">
    <property type="component" value="Unassembled WGS sequence"/>
</dbReference>
<dbReference type="InterPro" id="IPR015942">
    <property type="entry name" value="Asp/Glu/hydantoin_racemase"/>
</dbReference>
<accession>A0A5C5Q5N7</accession>
<evidence type="ECO:0000256" key="1">
    <source>
        <dbReference type="ARBA" id="ARBA00038414"/>
    </source>
</evidence>
<evidence type="ECO:0000313" key="3">
    <source>
        <dbReference type="Proteomes" id="UP000317951"/>
    </source>
</evidence>